<dbReference type="EMBL" id="CP108253">
    <property type="protein sequence ID" value="WTU40944.1"/>
    <property type="molecule type" value="Genomic_DNA"/>
</dbReference>
<dbReference type="Pfam" id="PF09250">
    <property type="entry name" value="Prim-Pol"/>
    <property type="match status" value="1"/>
</dbReference>
<dbReference type="SUPFAM" id="SSF56747">
    <property type="entry name" value="Prim-pol domain"/>
    <property type="match status" value="1"/>
</dbReference>
<accession>A0AAU2H0W2</accession>
<reference evidence="2" key="1">
    <citation type="submission" date="2022-10" db="EMBL/GenBank/DDBJ databases">
        <title>The complete genomes of actinobacterial strains from the NBC collection.</title>
        <authorList>
            <person name="Joergensen T.S."/>
            <person name="Alvarez Arevalo M."/>
            <person name="Sterndorff E.B."/>
            <person name="Faurdal D."/>
            <person name="Vuksanovic O."/>
            <person name="Mourched A.-S."/>
            <person name="Charusanti P."/>
            <person name="Shaw S."/>
            <person name="Blin K."/>
            <person name="Weber T."/>
        </authorList>
    </citation>
    <scope>NUCLEOTIDE SEQUENCE</scope>
    <source>
        <strain evidence="2">NBC_00060</strain>
    </source>
</reference>
<dbReference type="InterPro" id="IPR015330">
    <property type="entry name" value="DNA_primase/pol_bifunc_N"/>
</dbReference>
<evidence type="ECO:0000259" key="1">
    <source>
        <dbReference type="SMART" id="SM00943"/>
    </source>
</evidence>
<dbReference type="SMART" id="SM00943">
    <property type="entry name" value="Prim-Pol"/>
    <property type="match status" value="1"/>
</dbReference>
<sequence length="356" mass="37039">MHTTHARPSTASPSDPLRVALWLAAQGYAVHPLAPGLKVPVRGCARCSPGTADHPNPSYVEHDGHACPCHADGHACHGVLAAATDADRITEWWTRTPAAGVGVAAGPSGLVILDVDTHGGEVPSDPERLLPGVELPDDLAPGSVLDGRDVLALLVEARRAPLPGCVPETLTVRTPSGGVHYWFRAPAGTQWRPQAGALGWQLDVRAGSSYAVAPGTVTRAGAYTALGDCRTVAELPVWLARDLDRTGHRVRPERPRITLPWRSRGMGGGYVAAAVEAELRAVAEAQPGTRNDALNRAAFNLGTLCGAGRLDRAQVADVLADAAQHAGLPSREAEAAIRSGLAAGERHPRALTGAAA</sequence>
<gene>
    <name evidence="2" type="ORF">OHV25_15745</name>
</gene>
<proteinExistence type="predicted"/>
<name>A0AAU2H0W2_9ACTN</name>
<feature type="domain" description="DNA primase/polymerase bifunctional N-terminal" evidence="1">
    <location>
        <begin position="20"/>
        <end position="239"/>
    </location>
</feature>
<evidence type="ECO:0000313" key="2">
    <source>
        <dbReference type="EMBL" id="WTU40944.1"/>
    </source>
</evidence>
<dbReference type="AlphaFoldDB" id="A0AAU2H0W2"/>
<organism evidence="2">
    <name type="scientific">Streptomyces sp. NBC_00060</name>
    <dbReference type="NCBI Taxonomy" id="2975636"/>
    <lineage>
        <taxon>Bacteria</taxon>
        <taxon>Bacillati</taxon>
        <taxon>Actinomycetota</taxon>
        <taxon>Actinomycetes</taxon>
        <taxon>Kitasatosporales</taxon>
        <taxon>Streptomycetaceae</taxon>
        <taxon>Streptomyces</taxon>
    </lineage>
</organism>
<protein>
    <submittedName>
        <fullName evidence="2">Bifunctional DNA primase/polymerase</fullName>
    </submittedName>
</protein>
<dbReference type="CDD" id="cd04859">
    <property type="entry name" value="Prim_Pol"/>
    <property type="match status" value="1"/>
</dbReference>